<dbReference type="EMBL" id="QJKJ01013942">
    <property type="protein sequence ID" value="RDX65371.1"/>
    <property type="molecule type" value="Genomic_DNA"/>
</dbReference>
<dbReference type="Proteomes" id="UP000257109">
    <property type="component" value="Unassembled WGS sequence"/>
</dbReference>
<keyword evidence="3" id="KW-1185">Reference proteome</keyword>
<name>A0A371EH64_MUCPR</name>
<dbReference type="AlphaFoldDB" id="A0A371EH64"/>
<sequence>MLEKIYAKCSKCNQMGHEAAICKANIQPTTIEAKNAQKKEEDQLLVTTCFSSNITCESWLIDSGCTNHMTHDKELFKQLKNIEVKWVKIRNDEHIPAKGKGTIAITKIEDDGNFDRVGRMLNMISEDGVALKLKLRLRFWYEKLK</sequence>
<gene>
    <name evidence="2" type="ORF">CR513_55974</name>
</gene>
<comment type="caution">
    <text evidence="2">The sequence shown here is derived from an EMBL/GenBank/DDBJ whole genome shotgun (WGS) entry which is preliminary data.</text>
</comment>
<evidence type="ECO:0000313" key="3">
    <source>
        <dbReference type="Proteomes" id="UP000257109"/>
    </source>
</evidence>
<dbReference type="OrthoDB" id="1072921at2759"/>
<proteinExistence type="predicted"/>
<accession>A0A371EH64</accession>
<reference evidence="2" key="1">
    <citation type="submission" date="2018-05" db="EMBL/GenBank/DDBJ databases">
        <title>Draft genome of Mucuna pruriens seed.</title>
        <authorList>
            <person name="Nnadi N.E."/>
            <person name="Vos R."/>
            <person name="Hasami M.H."/>
            <person name="Devisetty U.K."/>
            <person name="Aguiy J.C."/>
        </authorList>
    </citation>
    <scope>NUCLEOTIDE SEQUENCE [LARGE SCALE GENOMIC DNA]</scope>
    <source>
        <strain evidence="2">JCA_2017</strain>
    </source>
</reference>
<dbReference type="InterPro" id="IPR054722">
    <property type="entry name" value="PolX-like_BBD"/>
</dbReference>
<evidence type="ECO:0000313" key="2">
    <source>
        <dbReference type="EMBL" id="RDX65371.1"/>
    </source>
</evidence>
<protein>
    <recommendedName>
        <fullName evidence="1">Retrovirus-related Pol polyprotein from transposon TNT 1-94-like beta-barrel domain-containing protein</fullName>
    </recommendedName>
</protein>
<evidence type="ECO:0000259" key="1">
    <source>
        <dbReference type="Pfam" id="PF22936"/>
    </source>
</evidence>
<feature type="non-terminal residue" evidence="2">
    <location>
        <position position="1"/>
    </location>
</feature>
<dbReference type="Pfam" id="PF22936">
    <property type="entry name" value="Pol_BBD"/>
    <property type="match status" value="1"/>
</dbReference>
<feature type="domain" description="Retrovirus-related Pol polyprotein from transposon TNT 1-94-like beta-barrel" evidence="1">
    <location>
        <begin position="59"/>
        <end position="107"/>
    </location>
</feature>
<organism evidence="2 3">
    <name type="scientific">Mucuna pruriens</name>
    <name type="common">Velvet bean</name>
    <name type="synonym">Dolichos pruriens</name>
    <dbReference type="NCBI Taxonomy" id="157652"/>
    <lineage>
        <taxon>Eukaryota</taxon>
        <taxon>Viridiplantae</taxon>
        <taxon>Streptophyta</taxon>
        <taxon>Embryophyta</taxon>
        <taxon>Tracheophyta</taxon>
        <taxon>Spermatophyta</taxon>
        <taxon>Magnoliopsida</taxon>
        <taxon>eudicotyledons</taxon>
        <taxon>Gunneridae</taxon>
        <taxon>Pentapetalae</taxon>
        <taxon>rosids</taxon>
        <taxon>fabids</taxon>
        <taxon>Fabales</taxon>
        <taxon>Fabaceae</taxon>
        <taxon>Papilionoideae</taxon>
        <taxon>50 kb inversion clade</taxon>
        <taxon>NPAAA clade</taxon>
        <taxon>indigoferoid/millettioid clade</taxon>
        <taxon>Phaseoleae</taxon>
        <taxon>Mucuna</taxon>
    </lineage>
</organism>